<name>A0A1X2F9D6_9MYCO</name>
<organism evidence="1 2">
    <name type="scientific">Mycolicibacterium wolinskyi</name>
    <dbReference type="NCBI Taxonomy" id="59750"/>
    <lineage>
        <taxon>Bacteria</taxon>
        <taxon>Bacillati</taxon>
        <taxon>Actinomycetota</taxon>
        <taxon>Actinomycetes</taxon>
        <taxon>Mycobacteriales</taxon>
        <taxon>Mycobacteriaceae</taxon>
        <taxon>Mycolicibacterium</taxon>
    </lineage>
</organism>
<gene>
    <name evidence="1" type="ORF">AWC31_25745</name>
</gene>
<reference evidence="1 2" key="1">
    <citation type="submission" date="2016-01" db="EMBL/GenBank/DDBJ databases">
        <title>The new phylogeny of the genus Mycobacterium.</title>
        <authorList>
            <person name="Tarcisio F."/>
            <person name="Conor M."/>
            <person name="Antonella G."/>
            <person name="Elisabetta G."/>
            <person name="Giulia F.S."/>
            <person name="Sara T."/>
            <person name="Anna F."/>
            <person name="Clotilde B."/>
            <person name="Roberto B."/>
            <person name="Veronica D.S."/>
            <person name="Fabio R."/>
            <person name="Monica P."/>
            <person name="Olivier J."/>
            <person name="Enrico T."/>
            <person name="Nicola S."/>
        </authorList>
    </citation>
    <scope>NUCLEOTIDE SEQUENCE [LARGE SCALE GENOMIC DNA]</scope>
    <source>
        <strain evidence="1 2">ATCC 700010</strain>
    </source>
</reference>
<comment type="caution">
    <text evidence="1">The sequence shown here is derived from an EMBL/GenBank/DDBJ whole genome shotgun (WGS) entry which is preliminary data.</text>
</comment>
<evidence type="ECO:0000313" key="2">
    <source>
        <dbReference type="Proteomes" id="UP000193964"/>
    </source>
</evidence>
<sequence length="125" mass="13168">MPNDVPDDERPESCPAWCIANHDEIEDDNRRHVSRTALVPGIALVSRRQDGTGPWTDAIGASGAAIDLPGGEAAVGITISVAMHARDDSPMTWVYIGDGGRSGCEISGETASLVIDAVKELLSEL</sequence>
<dbReference type="RefSeq" id="WP_085145033.1">
    <property type="nucleotide sequence ID" value="NZ_JACKUA010000026.1"/>
</dbReference>
<proteinExistence type="predicted"/>
<accession>A0A1X2F9D6</accession>
<dbReference type="OrthoDB" id="5082479at2"/>
<dbReference type="EMBL" id="LQQA01000015">
    <property type="protein sequence ID" value="ORX14589.1"/>
    <property type="molecule type" value="Genomic_DNA"/>
</dbReference>
<dbReference type="AlphaFoldDB" id="A0A1X2F9D6"/>
<dbReference type="Proteomes" id="UP000193964">
    <property type="component" value="Unassembled WGS sequence"/>
</dbReference>
<protein>
    <submittedName>
        <fullName evidence="1">Uncharacterized protein</fullName>
    </submittedName>
</protein>
<evidence type="ECO:0000313" key="1">
    <source>
        <dbReference type="EMBL" id="ORX14589.1"/>
    </source>
</evidence>